<dbReference type="RefSeq" id="WP_192828631.1">
    <property type="nucleotide sequence ID" value="NZ_LAJX01000112.1"/>
</dbReference>
<reference evidence="1 2" key="2">
    <citation type="journal article" date="2016" name="Microb. Ecol.">
        <title>Genome Characteristics of a Novel Type I Methanotroph (Sn10-6) Isolated from a Flooded Indian Rice Field.</title>
        <authorList>
            <person name="Rahalkar M.C."/>
            <person name="Pandit P.S."/>
            <person name="Dhakephalkar P.K."/>
            <person name="Pore S."/>
            <person name="Arora P."/>
            <person name="Kapse N."/>
        </authorList>
    </citation>
    <scope>NUCLEOTIDE SEQUENCE [LARGE SCALE GENOMIC DNA]</scope>
    <source>
        <strain evidence="1 2">Sn10-6</strain>
    </source>
</reference>
<dbReference type="EMBL" id="LAJX01000112">
    <property type="protein sequence ID" value="KJV06409.1"/>
    <property type="molecule type" value="Genomic_DNA"/>
</dbReference>
<evidence type="ECO:0000313" key="1">
    <source>
        <dbReference type="EMBL" id="KJV06409.1"/>
    </source>
</evidence>
<dbReference type="Proteomes" id="UP000033684">
    <property type="component" value="Unassembled WGS sequence"/>
</dbReference>
<protein>
    <submittedName>
        <fullName evidence="1">Uncharacterized protein</fullName>
    </submittedName>
</protein>
<evidence type="ECO:0000313" key="2">
    <source>
        <dbReference type="Proteomes" id="UP000033684"/>
    </source>
</evidence>
<accession>A0A0F3ILE8</accession>
<organism evidence="1 2">
    <name type="scientific">Methylocucumis oryzae</name>
    <dbReference type="NCBI Taxonomy" id="1632867"/>
    <lineage>
        <taxon>Bacteria</taxon>
        <taxon>Pseudomonadati</taxon>
        <taxon>Pseudomonadota</taxon>
        <taxon>Gammaproteobacteria</taxon>
        <taxon>Methylococcales</taxon>
        <taxon>Methylococcaceae</taxon>
        <taxon>Methylocucumis</taxon>
    </lineage>
</organism>
<gene>
    <name evidence="1" type="ORF">VZ94_11355</name>
</gene>
<reference evidence="2" key="1">
    <citation type="submission" date="2015-03" db="EMBL/GenBank/DDBJ databases">
        <title>Draft genome sequence of a novel methanotroph (Sn10-6) isolated from flooded ricefield rhizosphere in India.</title>
        <authorList>
            <person name="Pandit P.S."/>
            <person name="Pore S.D."/>
            <person name="Arora P."/>
            <person name="Kapse N.G."/>
            <person name="Dhakephalkar P.K."/>
            <person name="Rahalkar M.C."/>
        </authorList>
    </citation>
    <scope>NUCLEOTIDE SEQUENCE [LARGE SCALE GENOMIC DNA]</scope>
    <source>
        <strain evidence="2">Sn10-6</strain>
    </source>
</reference>
<sequence>MRMVRINPQRVIVYGRFGRFGTLISNSSSEPSVPFSGAQGNWQAVAPRKITTTTFDFSGSNTDSTYPTIAKVDTTFTFTRDCSATVTGKSRYQVTLCPVEQGPLCPSGTVIISDKPIELVRVAGK</sequence>
<name>A0A0F3ILE8_9GAMM</name>
<keyword evidence="2" id="KW-1185">Reference proteome</keyword>
<proteinExistence type="predicted"/>
<comment type="caution">
    <text evidence="1">The sequence shown here is derived from an EMBL/GenBank/DDBJ whole genome shotgun (WGS) entry which is preliminary data.</text>
</comment>
<dbReference type="AlphaFoldDB" id="A0A0F3ILE8"/>